<keyword evidence="1" id="KW-0472">Membrane</keyword>
<evidence type="ECO:0000313" key="3">
    <source>
        <dbReference type="Proteomes" id="UP000199403"/>
    </source>
</evidence>
<name>A0A1H7BNI5_9BACT</name>
<dbReference type="OrthoDB" id="981130at2"/>
<dbReference type="STRING" id="1416801.SAMN05192553_11192"/>
<sequence length="149" mass="17342">MIHCKPKKSTYLILSLIVLALTAGLAFLLNDFYRSREFPLLFYLIGSSLLTVVLLLILVKMMAGYKFLAAGKEQIVLWMPLKGQRRTYSIQELLAWQEEEVTANQRAFKQLILVFSDKYSFSLSNQEHLGYEELKKYLYRKAAKKRVKP</sequence>
<dbReference type="Proteomes" id="UP000199403">
    <property type="component" value="Unassembled WGS sequence"/>
</dbReference>
<feature type="transmembrane region" description="Helical" evidence="1">
    <location>
        <begin position="12"/>
        <end position="29"/>
    </location>
</feature>
<dbReference type="AlphaFoldDB" id="A0A1H7BNI5"/>
<keyword evidence="1" id="KW-1133">Transmembrane helix</keyword>
<keyword evidence="1" id="KW-0812">Transmembrane</keyword>
<organism evidence="2 3">
    <name type="scientific">Cyclobacterium xiamenense</name>
    <dbReference type="NCBI Taxonomy" id="1297121"/>
    <lineage>
        <taxon>Bacteria</taxon>
        <taxon>Pseudomonadati</taxon>
        <taxon>Bacteroidota</taxon>
        <taxon>Cytophagia</taxon>
        <taxon>Cytophagales</taxon>
        <taxon>Cyclobacteriaceae</taxon>
        <taxon>Cyclobacterium</taxon>
    </lineage>
</organism>
<evidence type="ECO:0000313" key="2">
    <source>
        <dbReference type="EMBL" id="SEJ75820.1"/>
    </source>
</evidence>
<dbReference type="RefSeq" id="WP_092178602.1">
    <property type="nucleotide sequence ID" value="NZ_FNZH01000011.1"/>
</dbReference>
<keyword evidence="3" id="KW-1185">Reference proteome</keyword>
<reference evidence="3" key="1">
    <citation type="submission" date="2016-10" db="EMBL/GenBank/DDBJ databases">
        <authorList>
            <person name="Varghese N."/>
            <person name="Submissions S."/>
        </authorList>
    </citation>
    <scope>NUCLEOTIDE SEQUENCE [LARGE SCALE GENOMIC DNA]</scope>
    <source>
        <strain evidence="3">IBRC-M 10761</strain>
    </source>
</reference>
<protein>
    <submittedName>
        <fullName evidence="2">Uncharacterized protein</fullName>
    </submittedName>
</protein>
<feature type="transmembrane region" description="Helical" evidence="1">
    <location>
        <begin position="41"/>
        <end position="59"/>
    </location>
</feature>
<proteinExistence type="predicted"/>
<accession>A0A1H7BNI5</accession>
<dbReference type="EMBL" id="FNZH01000011">
    <property type="protein sequence ID" value="SEJ75820.1"/>
    <property type="molecule type" value="Genomic_DNA"/>
</dbReference>
<evidence type="ECO:0000256" key="1">
    <source>
        <dbReference type="SAM" id="Phobius"/>
    </source>
</evidence>
<gene>
    <name evidence="2" type="ORF">SAMN05192553_11192</name>
</gene>